<keyword evidence="4" id="KW-1185">Reference proteome</keyword>
<dbReference type="STRING" id="52560.SAMN04488082_10222"/>
<dbReference type="Pfam" id="PF25917">
    <property type="entry name" value="BSH_RND"/>
    <property type="match status" value="1"/>
</dbReference>
<sequence length="396" mass="41954">MMSLMSRNKFLLLVVLGLLAGAFIYVVLRSGPLAPVAVVVSEVRDMPVEPSLFGIGTVEARYTQNIGPTGSGRVLAILVDVGDRVEPGQIIGEMDPVDLDDRLGAQDAALLRAAATVRAAEAQVSELRAKTTYAESQARRFETLVQSGAVSREAFEARQQELDVAKSGLKAAIATVASAKHEYDRLTSEGAGISRQRETVRLVSPVAGLVTRRLIEPGTTAVAGQTVVEIIDPDHVWVNARFDQLRASGLATGLPARVVLRSRSSESLSAHVYRVEPVADAVTEELLAKVTFESLPDPLPAIGELAEVTVDLPALPPAPTIPGSSVLRDKNTLGVWVVEGGSIEFVPVELGQADLDGLVQVRKGLRVGQTVVSHSASTLTARSGIKIVDHLPGVPK</sequence>
<reference evidence="4" key="1">
    <citation type="submission" date="2016-10" db="EMBL/GenBank/DDBJ databases">
        <authorList>
            <person name="Varghese N."/>
            <person name="Submissions S."/>
        </authorList>
    </citation>
    <scope>NUCLEOTIDE SEQUENCE [LARGE SCALE GENOMIC DNA]</scope>
    <source>
        <strain evidence="4">DSM 5918</strain>
    </source>
</reference>
<protein>
    <submittedName>
        <fullName evidence="3">RND family efflux transporter, MFP subunit</fullName>
    </submittedName>
</protein>
<dbReference type="EMBL" id="FORX01000002">
    <property type="protein sequence ID" value="SFJ21700.1"/>
    <property type="molecule type" value="Genomic_DNA"/>
</dbReference>
<dbReference type="AlphaFoldDB" id="A0A1I3PK07"/>
<feature type="domain" description="Multidrug resistance protein MdtA-like barrel-sandwich hybrid" evidence="2">
    <location>
        <begin position="65"/>
        <end position="230"/>
    </location>
</feature>
<organism evidence="3 4">
    <name type="scientific">Desulfomicrobium apsheronum</name>
    <dbReference type="NCBI Taxonomy" id="52560"/>
    <lineage>
        <taxon>Bacteria</taxon>
        <taxon>Pseudomonadati</taxon>
        <taxon>Thermodesulfobacteriota</taxon>
        <taxon>Desulfovibrionia</taxon>
        <taxon>Desulfovibrionales</taxon>
        <taxon>Desulfomicrobiaceae</taxon>
        <taxon>Desulfomicrobium</taxon>
    </lineage>
</organism>
<evidence type="ECO:0000313" key="3">
    <source>
        <dbReference type="EMBL" id="SFJ21700.1"/>
    </source>
</evidence>
<evidence type="ECO:0000313" key="4">
    <source>
        <dbReference type="Proteomes" id="UP000198635"/>
    </source>
</evidence>
<dbReference type="OrthoDB" id="176710at2"/>
<accession>A0A1I3PK07</accession>
<dbReference type="Gene3D" id="2.40.50.100">
    <property type="match status" value="1"/>
</dbReference>
<evidence type="ECO:0000259" key="2">
    <source>
        <dbReference type="Pfam" id="PF25917"/>
    </source>
</evidence>
<evidence type="ECO:0000256" key="1">
    <source>
        <dbReference type="ARBA" id="ARBA00009477"/>
    </source>
</evidence>
<dbReference type="InterPro" id="IPR058625">
    <property type="entry name" value="MdtA-like_BSH"/>
</dbReference>
<dbReference type="GO" id="GO:1990281">
    <property type="term" value="C:efflux pump complex"/>
    <property type="evidence" value="ECO:0007669"/>
    <property type="project" value="TreeGrafter"/>
</dbReference>
<dbReference type="Proteomes" id="UP000198635">
    <property type="component" value="Unassembled WGS sequence"/>
</dbReference>
<dbReference type="Gene3D" id="1.10.287.470">
    <property type="entry name" value="Helix hairpin bin"/>
    <property type="match status" value="1"/>
</dbReference>
<dbReference type="PANTHER" id="PTHR30469:SF15">
    <property type="entry name" value="HLYD FAMILY OF SECRETION PROTEINS"/>
    <property type="match status" value="1"/>
</dbReference>
<comment type="similarity">
    <text evidence="1">Belongs to the membrane fusion protein (MFP) (TC 8.A.1) family.</text>
</comment>
<dbReference type="InterPro" id="IPR006143">
    <property type="entry name" value="RND_pump_MFP"/>
</dbReference>
<gene>
    <name evidence="3" type="ORF">SAMN04488082_10222</name>
</gene>
<dbReference type="NCBIfam" id="TIGR01730">
    <property type="entry name" value="RND_mfp"/>
    <property type="match status" value="1"/>
</dbReference>
<dbReference type="Gene3D" id="2.40.420.20">
    <property type="match status" value="1"/>
</dbReference>
<name>A0A1I3PK07_9BACT</name>
<dbReference type="GO" id="GO:0015562">
    <property type="term" value="F:efflux transmembrane transporter activity"/>
    <property type="evidence" value="ECO:0007669"/>
    <property type="project" value="TreeGrafter"/>
</dbReference>
<dbReference type="PANTHER" id="PTHR30469">
    <property type="entry name" value="MULTIDRUG RESISTANCE PROTEIN MDTA"/>
    <property type="match status" value="1"/>
</dbReference>
<dbReference type="RefSeq" id="WP_092372512.1">
    <property type="nucleotide sequence ID" value="NZ_FORX01000002.1"/>
</dbReference>
<proteinExistence type="inferred from homology"/>
<dbReference type="Gene3D" id="2.40.30.170">
    <property type="match status" value="1"/>
</dbReference>
<dbReference type="SUPFAM" id="SSF111369">
    <property type="entry name" value="HlyD-like secretion proteins"/>
    <property type="match status" value="1"/>
</dbReference>